<keyword evidence="2" id="KW-0732">Signal</keyword>
<dbReference type="PANTHER" id="PTHR36313:SF7">
    <property type="entry name" value="OS09G0474600 PROTEIN"/>
    <property type="match status" value="1"/>
</dbReference>
<feature type="signal peptide" evidence="2">
    <location>
        <begin position="1"/>
        <end position="22"/>
    </location>
</feature>
<evidence type="ECO:0000256" key="2">
    <source>
        <dbReference type="SAM" id="SignalP"/>
    </source>
</evidence>
<comment type="caution">
    <text evidence="3">The sequence shown here is derived from an EMBL/GenBank/DDBJ whole genome shotgun (WGS) entry which is preliminary data.</text>
</comment>
<name>A0A8K0H1T3_9ROSA</name>
<organism evidence="3 4">
    <name type="scientific">Rhamnella rubrinervis</name>
    <dbReference type="NCBI Taxonomy" id="2594499"/>
    <lineage>
        <taxon>Eukaryota</taxon>
        <taxon>Viridiplantae</taxon>
        <taxon>Streptophyta</taxon>
        <taxon>Embryophyta</taxon>
        <taxon>Tracheophyta</taxon>
        <taxon>Spermatophyta</taxon>
        <taxon>Magnoliopsida</taxon>
        <taxon>eudicotyledons</taxon>
        <taxon>Gunneridae</taxon>
        <taxon>Pentapetalae</taxon>
        <taxon>rosids</taxon>
        <taxon>fabids</taxon>
        <taxon>Rosales</taxon>
        <taxon>Rhamnaceae</taxon>
        <taxon>rhamnoid group</taxon>
        <taxon>Rhamneae</taxon>
        <taxon>Rhamnella</taxon>
    </lineage>
</organism>
<feature type="region of interest" description="Disordered" evidence="1">
    <location>
        <begin position="206"/>
        <end position="226"/>
    </location>
</feature>
<dbReference type="Proteomes" id="UP000796880">
    <property type="component" value="Unassembled WGS sequence"/>
</dbReference>
<dbReference type="EMBL" id="VOIH02000006">
    <property type="protein sequence ID" value="KAF3443983.1"/>
    <property type="molecule type" value="Genomic_DNA"/>
</dbReference>
<dbReference type="PANTHER" id="PTHR36313">
    <property type="entry name" value="ROOT MERISTEM GROWTH FACTOR 2"/>
    <property type="match status" value="1"/>
</dbReference>
<evidence type="ECO:0000313" key="3">
    <source>
        <dbReference type="EMBL" id="KAF3443983.1"/>
    </source>
</evidence>
<reference evidence="3" key="1">
    <citation type="submission" date="2020-03" db="EMBL/GenBank/DDBJ databases">
        <title>A high-quality chromosome-level genome assembly of a woody plant with both climbing and erect habits, Rhamnella rubrinervis.</title>
        <authorList>
            <person name="Lu Z."/>
            <person name="Yang Y."/>
            <person name="Zhu X."/>
            <person name="Sun Y."/>
        </authorList>
    </citation>
    <scope>NUCLEOTIDE SEQUENCE</scope>
    <source>
        <strain evidence="3">BYM</strain>
        <tissue evidence="3">Leaf</tissue>
    </source>
</reference>
<dbReference type="OrthoDB" id="1156795at2759"/>
<keyword evidence="4" id="KW-1185">Reference proteome</keyword>
<dbReference type="GO" id="GO:0010082">
    <property type="term" value="P:regulation of root meristem growth"/>
    <property type="evidence" value="ECO:0007669"/>
    <property type="project" value="InterPro"/>
</dbReference>
<sequence>MLFIRFTSIILLGFLFADQVVAVTGKDVASEQKEIVDGITTSVSKKIEGFGGRKTMRNQEDYLRKEYFIEGGTATTSSKISGATNGDDGFEGKGDLSVMKCKLGDDDKRKDHSKASTETLGTSPAMSNADQDTSTMLEQPIQTLKTESFGIPKNTKTKMYTHIEDYSSKAEPNIESSYNKVDEEISEKDETRSLMEAAKEIVNLMHKDYKGMGRRKPPINNHEPKH</sequence>
<accession>A0A8K0H1T3</accession>
<dbReference type="InterPro" id="IPR038804">
    <property type="entry name" value="RGF3"/>
</dbReference>
<feature type="compositionally biased region" description="Polar residues" evidence="1">
    <location>
        <begin position="116"/>
        <end position="131"/>
    </location>
</feature>
<evidence type="ECO:0000313" key="4">
    <source>
        <dbReference type="Proteomes" id="UP000796880"/>
    </source>
</evidence>
<dbReference type="GO" id="GO:0008083">
    <property type="term" value="F:growth factor activity"/>
    <property type="evidence" value="ECO:0007669"/>
    <property type="project" value="InterPro"/>
</dbReference>
<evidence type="ECO:0000256" key="1">
    <source>
        <dbReference type="SAM" id="MobiDB-lite"/>
    </source>
</evidence>
<protein>
    <submittedName>
        <fullName evidence="3">Uncharacterized protein</fullName>
    </submittedName>
</protein>
<dbReference type="AlphaFoldDB" id="A0A8K0H1T3"/>
<feature type="chain" id="PRO_5035433279" evidence="2">
    <location>
        <begin position="23"/>
        <end position="226"/>
    </location>
</feature>
<gene>
    <name evidence="3" type="ORF">FNV43_RR13673</name>
</gene>
<feature type="region of interest" description="Disordered" evidence="1">
    <location>
        <begin position="106"/>
        <end position="131"/>
    </location>
</feature>
<feature type="compositionally biased region" description="Basic and acidic residues" evidence="1">
    <location>
        <begin position="106"/>
        <end position="115"/>
    </location>
</feature>
<proteinExistence type="predicted"/>